<organism evidence="1 2">
    <name type="scientific">Gigaspora margarita</name>
    <dbReference type="NCBI Taxonomy" id="4874"/>
    <lineage>
        <taxon>Eukaryota</taxon>
        <taxon>Fungi</taxon>
        <taxon>Fungi incertae sedis</taxon>
        <taxon>Mucoromycota</taxon>
        <taxon>Glomeromycotina</taxon>
        <taxon>Glomeromycetes</taxon>
        <taxon>Diversisporales</taxon>
        <taxon>Gigasporaceae</taxon>
        <taxon>Gigaspora</taxon>
    </lineage>
</organism>
<evidence type="ECO:0000313" key="1">
    <source>
        <dbReference type="EMBL" id="CAG8460604.1"/>
    </source>
</evidence>
<sequence length="89" mass="10145">MATKHADCLFRKPNDKGRDIILEVHRGNVETVVRRGHNLDIDIRTGRFDAGVLVGVFTHRFSRETIKAAETAEDDIILTFREILSKDIL</sequence>
<gene>
    <name evidence="1" type="ORF">GMARGA_LOCUS286</name>
</gene>
<evidence type="ECO:0000313" key="2">
    <source>
        <dbReference type="Proteomes" id="UP000789901"/>
    </source>
</evidence>
<name>A0ABM8VW17_GIGMA</name>
<feature type="non-terminal residue" evidence="1">
    <location>
        <position position="89"/>
    </location>
</feature>
<keyword evidence="2" id="KW-1185">Reference proteome</keyword>
<dbReference type="Proteomes" id="UP000789901">
    <property type="component" value="Unassembled WGS sequence"/>
</dbReference>
<comment type="caution">
    <text evidence="1">The sequence shown here is derived from an EMBL/GenBank/DDBJ whole genome shotgun (WGS) entry which is preliminary data.</text>
</comment>
<protein>
    <submittedName>
        <fullName evidence="1">28161_t:CDS:1</fullName>
    </submittedName>
</protein>
<proteinExistence type="predicted"/>
<accession>A0ABM8VW17</accession>
<dbReference type="EMBL" id="CAJVQB010000042">
    <property type="protein sequence ID" value="CAG8460604.1"/>
    <property type="molecule type" value="Genomic_DNA"/>
</dbReference>
<reference evidence="1 2" key="1">
    <citation type="submission" date="2021-06" db="EMBL/GenBank/DDBJ databases">
        <authorList>
            <person name="Kallberg Y."/>
            <person name="Tangrot J."/>
            <person name="Rosling A."/>
        </authorList>
    </citation>
    <scope>NUCLEOTIDE SEQUENCE [LARGE SCALE GENOMIC DNA]</scope>
    <source>
        <strain evidence="1 2">120-4 pot B 10/14</strain>
    </source>
</reference>